<keyword evidence="6" id="KW-1185">Reference proteome</keyword>
<evidence type="ECO:0000256" key="3">
    <source>
        <dbReference type="SAM" id="MobiDB-lite"/>
    </source>
</evidence>
<feature type="domain" description="Rab-GAP TBC" evidence="4">
    <location>
        <begin position="197"/>
        <end position="426"/>
    </location>
</feature>
<dbReference type="Proteomes" id="UP000094565">
    <property type="component" value="Chromosome 1"/>
</dbReference>
<evidence type="ECO:0000313" key="6">
    <source>
        <dbReference type="Proteomes" id="UP000094565"/>
    </source>
</evidence>
<accession>A0A1B2J9J6</accession>
<reference evidence="5 6" key="1">
    <citation type="submission" date="2016-02" db="EMBL/GenBank/DDBJ databases">
        <title>Comparative genomic and transcriptomic foundation for Pichia pastoris.</title>
        <authorList>
            <person name="Love K.R."/>
            <person name="Shah K.A."/>
            <person name="Whittaker C.A."/>
            <person name="Wu J."/>
            <person name="Bartlett M.C."/>
            <person name="Ma D."/>
            <person name="Leeson R.L."/>
            <person name="Priest M."/>
            <person name="Young S.K."/>
            <person name="Love J.C."/>
        </authorList>
    </citation>
    <scope>NUCLEOTIDE SEQUENCE [LARGE SCALE GENOMIC DNA]</scope>
    <source>
        <strain evidence="5 6">ATCC 28485</strain>
    </source>
</reference>
<dbReference type="GO" id="GO:0071889">
    <property type="term" value="F:14-3-3 protein binding"/>
    <property type="evidence" value="ECO:0007669"/>
    <property type="project" value="UniProtKB-ARBA"/>
</dbReference>
<dbReference type="Gene3D" id="1.10.8.270">
    <property type="entry name" value="putative rabgap domain of human tbc1 domain family member 14 like domains"/>
    <property type="match status" value="1"/>
</dbReference>
<dbReference type="FunFam" id="1.10.472.80:FF:000001">
    <property type="entry name" value="TBC1 domain family member 22B"/>
    <property type="match status" value="1"/>
</dbReference>
<gene>
    <name evidence="5" type="primary">GYP1</name>
    <name evidence="5" type="ORF">ATY40_BA7501634</name>
</gene>
<evidence type="ECO:0000313" key="5">
    <source>
        <dbReference type="EMBL" id="ANZ74724.1"/>
    </source>
</evidence>
<dbReference type="Gene3D" id="1.10.10.750">
    <property type="entry name" value="Ypt/Rab-GAP domain of gyp1p, domain 1"/>
    <property type="match status" value="1"/>
</dbReference>
<dbReference type="EMBL" id="CP014584">
    <property type="protein sequence ID" value="ANZ74724.1"/>
    <property type="molecule type" value="Genomic_DNA"/>
</dbReference>
<organism evidence="5 6">
    <name type="scientific">Komagataella pastoris</name>
    <name type="common">Yeast</name>
    <name type="synonym">Pichia pastoris</name>
    <dbReference type="NCBI Taxonomy" id="4922"/>
    <lineage>
        <taxon>Eukaryota</taxon>
        <taxon>Fungi</taxon>
        <taxon>Dikarya</taxon>
        <taxon>Ascomycota</taxon>
        <taxon>Saccharomycotina</taxon>
        <taxon>Pichiomycetes</taxon>
        <taxon>Pichiales</taxon>
        <taxon>Pichiaceae</taxon>
        <taxon>Komagataella</taxon>
    </lineage>
</organism>
<feature type="region of interest" description="Disordered" evidence="3">
    <location>
        <begin position="41"/>
        <end position="80"/>
    </location>
</feature>
<feature type="compositionally biased region" description="Basic and acidic residues" evidence="3">
    <location>
        <begin position="52"/>
        <end position="65"/>
    </location>
</feature>
<sequence length="496" mass="58460">MGRRKGYQKITEMSQVDHKSNKGGLMQANGSGSLPFFFKSLTNGSSNSVDRPSMDSRRSSHKWDSETSSPKPMKFQDDDEDWDDDILSDLTIKGEKFPAFRGDDDTTKYSNSVVNQPDTNSAKEPAIDFQKSPLNKSIRKNFKSLIKDPLSLLSDLELAQEKEIYGVKFEKFYSILQDEQTNEEQELNKLQNLSWNGIPKRLRMIIWQMLLRYMPINNSRRVAQLERKRQEYQQSLSEMFKDSKKDNNVWHQISIDIPRTNAHVKFFSNTKIQDSMSRILYIWAIRHPASGYVQGINDLVTPFFHVFFENYMENDFNVQEDDIEELSQSSGFDDILKAVEADTFWCLTKLLDTIQDNYIHEQPGIHRQINNLVKISEKVDNALTEHLEEHGLQFIQFAFRWMNCLLMREFRLELVIRMWDTYLSEFPQGFKDFHVFVCCAFLMKFSEELKEMEFQDLIMFLQDNSKTDQWNDKDIELLLSEAFIWQSLYKNQLTYT</sequence>
<dbReference type="AlphaFoldDB" id="A0A1B2J9J6"/>
<dbReference type="InterPro" id="IPR035969">
    <property type="entry name" value="Rab-GAP_TBC_sf"/>
</dbReference>
<dbReference type="OrthoDB" id="26371at2759"/>
<dbReference type="InterPro" id="IPR000195">
    <property type="entry name" value="Rab-GAP-TBC_dom"/>
</dbReference>
<dbReference type="PANTHER" id="PTHR22957">
    <property type="entry name" value="TBC1 DOMAIN FAMILY MEMBER GTPASE-ACTIVATING PROTEIN"/>
    <property type="match status" value="1"/>
</dbReference>
<feature type="region of interest" description="Disordered" evidence="3">
    <location>
        <begin position="1"/>
        <end position="29"/>
    </location>
</feature>
<name>A0A1B2J9J6_PICPA</name>
<dbReference type="Pfam" id="PF00566">
    <property type="entry name" value="RabGAP-TBC"/>
    <property type="match status" value="1"/>
</dbReference>
<feature type="compositionally biased region" description="Polar residues" evidence="3">
    <location>
        <begin position="41"/>
        <end position="50"/>
    </location>
</feature>
<dbReference type="GO" id="GO:0005795">
    <property type="term" value="C:Golgi stack"/>
    <property type="evidence" value="ECO:0007669"/>
    <property type="project" value="UniProtKB-SubCell"/>
</dbReference>
<evidence type="ECO:0000259" key="4">
    <source>
        <dbReference type="PROSITE" id="PS50086"/>
    </source>
</evidence>
<dbReference type="SMART" id="SM00164">
    <property type="entry name" value="TBC"/>
    <property type="match status" value="1"/>
</dbReference>
<protein>
    <submittedName>
        <fullName evidence="5">BA75_01634T0</fullName>
    </submittedName>
</protein>
<dbReference type="PROSITE" id="PS50086">
    <property type="entry name" value="TBC_RABGAP"/>
    <property type="match status" value="1"/>
</dbReference>
<evidence type="ECO:0000256" key="1">
    <source>
        <dbReference type="ARBA" id="ARBA00004348"/>
    </source>
</evidence>
<proteinExistence type="predicted"/>
<dbReference type="Gene3D" id="1.10.472.80">
    <property type="entry name" value="Ypt/Rab-GAP domain of gyp1p, domain 3"/>
    <property type="match status" value="1"/>
</dbReference>
<dbReference type="FunFam" id="1.10.8.270:FF:000004">
    <property type="entry name" value="TBC1 domain family, member 22B"/>
    <property type="match status" value="1"/>
</dbReference>
<dbReference type="SUPFAM" id="SSF47923">
    <property type="entry name" value="Ypt/Rab-GAP domain of gyp1p"/>
    <property type="match status" value="2"/>
</dbReference>
<evidence type="ECO:0000256" key="2">
    <source>
        <dbReference type="ARBA" id="ARBA00022468"/>
    </source>
</evidence>
<dbReference type="GO" id="GO:0005096">
    <property type="term" value="F:GTPase activator activity"/>
    <property type="evidence" value="ECO:0007669"/>
    <property type="project" value="UniProtKB-KW"/>
</dbReference>
<keyword evidence="2" id="KW-0343">GTPase activation</keyword>
<comment type="subcellular location">
    <subcellularLocation>
        <location evidence="1">Golgi apparatus</location>
        <location evidence="1">Golgi stack</location>
    </subcellularLocation>
</comment>
<dbReference type="PANTHER" id="PTHR22957:SF26">
    <property type="entry name" value="LD44506P"/>
    <property type="match status" value="1"/>
</dbReference>